<dbReference type="STRING" id="1332080.ATN00_12410"/>
<gene>
    <name evidence="1" type="ORF">ATN00_12410</name>
</gene>
<sequence length="125" mass="13864">MARSIAGWKLQREDRAVLLARFPARYRRTVADHVTLRFGTDADTPLPTADRGEVIGEADDGAGVQALVVRIGGTTERGDGSHFHITWSLADGRQARESNDVIRDHGWRAINPPLAIRLEPTRWSP</sequence>
<reference evidence="1 2" key="1">
    <citation type="submission" date="2015-11" db="EMBL/GenBank/DDBJ databases">
        <title>A Two-component Flavoprotein Monooxygenase System MeaXY Responsible for para-Hydroxylation of 2-Methyl-6-ethylaniline and 2,6-Diethylaniline in Sphingobium baderi DE-13.</title>
        <authorList>
            <person name="Cheng M."/>
            <person name="Meng Q."/>
            <person name="Yang Y."/>
            <person name="Chu C."/>
            <person name="Yan X."/>
            <person name="He J."/>
            <person name="Li S."/>
        </authorList>
    </citation>
    <scope>NUCLEOTIDE SEQUENCE [LARGE SCALE GENOMIC DNA]</scope>
    <source>
        <strain evidence="1 2">DE-13</strain>
    </source>
</reference>
<dbReference type="AlphaFoldDB" id="A0A0S3EZW6"/>
<dbReference type="EMBL" id="CP013264">
    <property type="protein sequence ID" value="ALR20984.1"/>
    <property type="molecule type" value="Genomic_DNA"/>
</dbReference>
<organism evidence="1 2">
    <name type="scientific">Sphingobium baderi</name>
    <dbReference type="NCBI Taxonomy" id="1332080"/>
    <lineage>
        <taxon>Bacteria</taxon>
        <taxon>Pseudomonadati</taxon>
        <taxon>Pseudomonadota</taxon>
        <taxon>Alphaproteobacteria</taxon>
        <taxon>Sphingomonadales</taxon>
        <taxon>Sphingomonadaceae</taxon>
        <taxon>Sphingobium</taxon>
    </lineage>
</organism>
<dbReference type="RefSeq" id="WP_062065024.1">
    <property type="nucleotide sequence ID" value="NZ_CP013264.1"/>
</dbReference>
<keyword evidence="2" id="KW-1185">Reference proteome</keyword>
<dbReference type="Proteomes" id="UP000056968">
    <property type="component" value="Chromosome"/>
</dbReference>
<protein>
    <submittedName>
        <fullName evidence="1">Uncharacterized protein</fullName>
    </submittedName>
</protein>
<name>A0A0S3EZW6_9SPHN</name>
<accession>A0A0S3EZW6</accession>
<proteinExistence type="predicted"/>
<dbReference type="OrthoDB" id="7510933at2"/>
<evidence type="ECO:0000313" key="1">
    <source>
        <dbReference type="EMBL" id="ALR20984.1"/>
    </source>
</evidence>
<dbReference type="KEGG" id="sbd:ATN00_12410"/>
<evidence type="ECO:0000313" key="2">
    <source>
        <dbReference type="Proteomes" id="UP000056968"/>
    </source>
</evidence>